<dbReference type="EMBL" id="QKSB01000025">
    <property type="protein sequence ID" value="PZE15623.1"/>
    <property type="molecule type" value="Genomic_DNA"/>
</dbReference>
<name>A0A2W1N9A1_9FLAO</name>
<feature type="transmembrane region" description="Helical" evidence="1">
    <location>
        <begin position="20"/>
        <end position="42"/>
    </location>
</feature>
<evidence type="ECO:0000313" key="2">
    <source>
        <dbReference type="EMBL" id="PZE15623.1"/>
    </source>
</evidence>
<gene>
    <name evidence="2" type="ORF">DNU06_17080</name>
</gene>
<feature type="transmembrane region" description="Helical" evidence="1">
    <location>
        <begin position="90"/>
        <end position="107"/>
    </location>
</feature>
<keyword evidence="3" id="KW-1185">Reference proteome</keyword>
<keyword evidence="1" id="KW-1133">Transmembrane helix</keyword>
<organism evidence="2 3">
    <name type="scientific">Putridiphycobacter roseus</name>
    <dbReference type="NCBI Taxonomy" id="2219161"/>
    <lineage>
        <taxon>Bacteria</taxon>
        <taxon>Pseudomonadati</taxon>
        <taxon>Bacteroidota</taxon>
        <taxon>Flavobacteriia</taxon>
        <taxon>Flavobacteriales</taxon>
        <taxon>Crocinitomicaceae</taxon>
        <taxon>Putridiphycobacter</taxon>
    </lineage>
</organism>
<keyword evidence="1" id="KW-0472">Membrane</keyword>
<sequence>MTQIVQESDRTIERDYLTSILAICIYCIVGLLVWEILVGVQGEPSGKEGLSRTLDKLGNGFELMRSYVGVMVFIAIALSITTWLMKYNNLRDGFILCGLIALLVLTIV</sequence>
<reference evidence="2 3" key="1">
    <citation type="submission" date="2018-06" db="EMBL/GenBank/DDBJ databases">
        <title>The draft genome sequence of Crocinitomix sp. SM1701.</title>
        <authorList>
            <person name="Zhang X."/>
        </authorList>
    </citation>
    <scope>NUCLEOTIDE SEQUENCE [LARGE SCALE GENOMIC DNA]</scope>
    <source>
        <strain evidence="2 3">SM1701</strain>
    </source>
</reference>
<evidence type="ECO:0000256" key="1">
    <source>
        <dbReference type="SAM" id="Phobius"/>
    </source>
</evidence>
<protein>
    <submittedName>
        <fullName evidence="2">Uncharacterized protein</fullName>
    </submittedName>
</protein>
<dbReference type="AlphaFoldDB" id="A0A2W1N9A1"/>
<accession>A0A2W1N9A1</accession>
<evidence type="ECO:0000313" key="3">
    <source>
        <dbReference type="Proteomes" id="UP000249248"/>
    </source>
</evidence>
<feature type="transmembrane region" description="Helical" evidence="1">
    <location>
        <begin position="63"/>
        <end position="84"/>
    </location>
</feature>
<dbReference type="Proteomes" id="UP000249248">
    <property type="component" value="Unassembled WGS sequence"/>
</dbReference>
<proteinExistence type="predicted"/>
<keyword evidence="1" id="KW-0812">Transmembrane</keyword>
<comment type="caution">
    <text evidence="2">The sequence shown here is derived from an EMBL/GenBank/DDBJ whole genome shotgun (WGS) entry which is preliminary data.</text>
</comment>